<organism evidence="1 2">
    <name type="scientific">Gordonia humi</name>
    <dbReference type="NCBI Taxonomy" id="686429"/>
    <lineage>
        <taxon>Bacteria</taxon>
        <taxon>Bacillati</taxon>
        <taxon>Actinomycetota</taxon>
        <taxon>Actinomycetes</taxon>
        <taxon>Mycobacteriales</taxon>
        <taxon>Gordoniaceae</taxon>
        <taxon>Gordonia</taxon>
    </lineage>
</organism>
<reference evidence="1 2" key="1">
    <citation type="submission" date="2020-08" db="EMBL/GenBank/DDBJ databases">
        <title>Sequencing the genomes of 1000 actinobacteria strains.</title>
        <authorList>
            <person name="Klenk H.-P."/>
        </authorList>
    </citation>
    <scope>NUCLEOTIDE SEQUENCE [LARGE SCALE GENOMIC DNA]</scope>
    <source>
        <strain evidence="1 2">DSM 45298</strain>
    </source>
</reference>
<dbReference type="EMBL" id="JACIFP010000001">
    <property type="protein sequence ID" value="MBB4133791.1"/>
    <property type="molecule type" value="Genomic_DNA"/>
</dbReference>
<evidence type="ECO:0000313" key="2">
    <source>
        <dbReference type="Proteomes" id="UP000551501"/>
    </source>
</evidence>
<gene>
    <name evidence="1" type="ORF">BKA16_000343</name>
</gene>
<comment type="caution">
    <text evidence="1">The sequence shown here is derived from an EMBL/GenBank/DDBJ whole genome shotgun (WGS) entry which is preliminary data.</text>
</comment>
<sequence length="65" mass="7593">MFTVARVPERDRERLGEFAFTTRKDDETEVWSLDSDRAFIQIGYPRGSIDQDELWDTAGKILEGR</sequence>
<protein>
    <submittedName>
        <fullName evidence="1">Uncharacterized protein</fullName>
    </submittedName>
</protein>
<proteinExistence type="predicted"/>
<name>A0A840EQK6_9ACTN</name>
<dbReference type="Proteomes" id="UP000551501">
    <property type="component" value="Unassembled WGS sequence"/>
</dbReference>
<evidence type="ECO:0000313" key="1">
    <source>
        <dbReference type="EMBL" id="MBB4133791.1"/>
    </source>
</evidence>
<accession>A0A840EQK6</accession>
<dbReference type="AlphaFoldDB" id="A0A840EQK6"/>
<keyword evidence="2" id="KW-1185">Reference proteome</keyword>